<dbReference type="Gene3D" id="2.60.120.10">
    <property type="entry name" value="Jelly Rolls"/>
    <property type="match status" value="2"/>
</dbReference>
<dbReference type="InterPro" id="IPR011051">
    <property type="entry name" value="RmlC_Cupin_sf"/>
</dbReference>
<reference evidence="2 3" key="1">
    <citation type="submission" date="2017-05" db="EMBL/GenBank/DDBJ databases">
        <title>Butyricicoccus porcorum sp. nov. a butyrate-producing bacterium from the swine intestinal tract.</title>
        <authorList>
            <person name="Trachsel J."/>
            <person name="Humphrey S."/>
            <person name="Allen H.K."/>
        </authorList>
    </citation>
    <scope>NUCLEOTIDE SEQUENCE [LARGE SCALE GENOMIC DNA]</scope>
    <source>
        <strain evidence="2">BB10</strain>
    </source>
</reference>
<evidence type="ECO:0000313" key="2">
    <source>
        <dbReference type="EMBL" id="OUM20679.1"/>
    </source>
</evidence>
<protein>
    <submittedName>
        <fullName evidence="2">Myo-inositol catabolism protein</fullName>
    </submittedName>
</protein>
<accession>A0A252F4J0</accession>
<evidence type="ECO:0000313" key="3">
    <source>
        <dbReference type="Proteomes" id="UP000194903"/>
    </source>
</evidence>
<dbReference type="InterPro" id="IPR021120">
    <property type="entry name" value="KduI/IolB_isomerase"/>
</dbReference>
<dbReference type="PANTHER" id="PTHR39193">
    <property type="entry name" value="5-DEOXY-GLUCURONATE ISOMERASE"/>
    <property type="match status" value="1"/>
</dbReference>
<evidence type="ECO:0000256" key="1">
    <source>
        <dbReference type="ARBA" id="ARBA00023235"/>
    </source>
</evidence>
<dbReference type="SUPFAM" id="SSF51182">
    <property type="entry name" value="RmlC-like cupins"/>
    <property type="match status" value="1"/>
</dbReference>
<proteinExistence type="predicted"/>
<name>A0A252F4J0_9FIRM</name>
<dbReference type="Proteomes" id="UP000194903">
    <property type="component" value="Unassembled WGS sequence"/>
</dbReference>
<dbReference type="InterPro" id="IPR024203">
    <property type="entry name" value="Deoxy-glucuronate_isom_IolB"/>
</dbReference>
<dbReference type="Pfam" id="PF04962">
    <property type="entry name" value="KduI"/>
    <property type="match status" value="1"/>
</dbReference>
<gene>
    <name evidence="2" type="ORF">CBW42_07590</name>
</gene>
<dbReference type="InterPro" id="IPR014710">
    <property type="entry name" value="RmlC-like_jellyroll"/>
</dbReference>
<dbReference type="GO" id="GO:0019310">
    <property type="term" value="P:inositol catabolic process"/>
    <property type="evidence" value="ECO:0007669"/>
    <property type="project" value="InterPro"/>
</dbReference>
<dbReference type="EMBL" id="NHOC01000005">
    <property type="protein sequence ID" value="OUM20679.1"/>
    <property type="molecule type" value="Genomic_DNA"/>
</dbReference>
<comment type="caution">
    <text evidence="2">The sequence shown here is derived from an EMBL/GenBank/DDBJ whole genome shotgun (WGS) entry which is preliminary data.</text>
</comment>
<keyword evidence="3" id="KW-1185">Reference proteome</keyword>
<dbReference type="PANTHER" id="PTHR39193:SF1">
    <property type="entry name" value="5-DEOXY-GLUCURONATE ISOMERASE"/>
    <property type="match status" value="1"/>
</dbReference>
<keyword evidence="1" id="KW-0413">Isomerase</keyword>
<dbReference type="AlphaFoldDB" id="A0A252F4J0"/>
<dbReference type="OrthoDB" id="9799936at2"/>
<dbReference type="PIRSF" id="PIRSF036628">
    <property type="entry name" value="IolB"/>
    <property type="match status" value="1"/>
</dbReference>
<organism evidence="2 3">
    <name type="scientific">Butyricicoccus porcorum</name>
    <dbReference type="NCBI Taxonomy" id="1945634"/>
    <lineage>
        <taxon>Bacteria</taxon>
        <taxon>Bacillati</taxon>
        <taxon>Bacillota</taxon>
        <taxon>Clostridia</taxon>
        <taxon>Eubacteriales</taxon>
        <taxon>Butyricicoccaceae</taxon>
        <taxon>Butyricicoccus</taxon>
    </lineage>
</organism>
<dbReference type="RefSeq" id="WP_087019403.1">
    <property type="nucleotide sequence ID" value="NZ_CP178353.1"/>
</dbReference>
<dbReference type="GO" id="GO:0008880">
    <property type="term" value="F:glucuronate isomerase activity"/>
    <property type="evidence" value="ECO:0007669"/>
    <property type="project" value="InterPro"/>
</dbReference>
<sequence>MYMDKEVKRGYNEYLRLDEGEGKDGMMDVALLVMEAGDTYTIEEADKEVACLLFDGDVNMAWDDQSVDMVRPNPFDYNPWCLHVCKQTKIVITAKGPSNIYVQKTLNDKVAPEFKNRLFTPDDTDTWARGTDGVLQNCIKRDVRTCFDLDIAPYSNMVLGEVINLPGKWSSYPPHSHPQPEVYFYRYDKPMGYGAGWGNGELYETHHNGCALITKDCHSQVTAPGYACCYAWGIRHLPGDPWDKTRIDDPTHEWLVKDDADEHIWKCPTGY</sequence>